<protein>
    <submittedName>
        <fullName evidence="2">PilZ domain-containing protein</fullName>
    </submittedName>
</protein>
<feature type="domain" description="PilZ" evidence="1">
    <location>
        <begin position="3"/>
        <end position="109"/>
    </location>
</feature>
<gene>
    <name evidence="2" type="ORF">ACFOZ5_11970</name>
</gene>
<dbReference type="Proteomes" id="UP001595798">
    <property type="component" value="Unassembled WGS sequence"/>
</dbReference>
<accession>A0ABV8QHE2</accession>
<organism evidence="2 3">
    <name type="scientific">Marinobacter lacisalsi</name>
    <dbReference type="NCBI Taxonomy" id="475979"/>
    <lineage>
        <taxon>Bacteria</taxon>
        <taxon>Pseudomonadati</taxon>
        <taxon>Pseudomonadota</taxon>
        <taxon>Gammaproteobacteria</taxon>
        <taxon>Pseudomonadales</taxon>
        <taxon>Marinobacteraceae</taxon>
        <taxon>Marinobacter</taxon>
    </lineage>
</organism>
<evidence type="ECO:0000313" key="2">
    <source>
        <dbReference type="EMBL" id="MFC4259746.1"/>
    </source>
</evidence>
<comment type="caution">
    <text evidence="2">The sequence shown here is derived from an EMBL/GenBank/DDBJ whole genome shotgun (WGS) entry which is preliminary data.</text>
</comment>
<dbReference type="SUPFAM" id="SSF141371">
    <property type="entry name" value="PilZ domain-like"/>
    <property type="match status" value="1"/>
</dbReference>
<proteinExistence type="predicted"/>
<dbReference type="RefSeq" id="WP_379887588.1">
    <property type="nucleotide sequence ID" value="NZ_JBHSDI010000015.1"/>
</dbReference>
<name>A0ABV8QHE2_9GAMM</name>
<sequence length="136" mass="15412">MQERRSRQRLPSIRVTARVGIKRGIIGRDWLTVRVLDFSNRGVAFTGDVPLEHGDRFQMSLRLSTETGDFVVEKATATISNIRDTAGRRIYGARFSDDNPSATCDSLDRIEGIVKRYKELSSRIFSHRSEGKTPAR</sequence>
<evidence type="ECO:0000259" key="1">
    <source>
        <dbReference type="Pfam" id="PF07238"/>
    </source>
</evidence>
<dbReference type="EMBL" id="JBHSDI010000015">
    <property type="protein sequence ID" value="MFC4259746.1"/>
    <property type="molecule type" value="Genomic_DNA"/>
</dbReference>
<evidence type="ECO:0000313" key="3">
    <source>
        <dbReference type="Proteomes" id="UP001595798"/>
    </source>
</evidence>
<keyword evidence="3" id="KW-1185">Reference proteome</keyword>
<reference evidence="3" key="1">
    <citation type="journal article" date="2019" name="Int. J. Syst. Evol. Microbiol.">
        <title>The Global Catalogue of Microorganisms (GCM) 10K type strain sequencing project: providing services to taxonomists for standard genome sequencing and annotation.</title>
        <authorList>
            <consortium name="The Broad Institute Genomics Platform"/>
            <consortium name="The Broad Institute Genome Sequencing Center for Infectious Disease"/>
            <person name="Wu L."/>
            <person name="Ma J."/>
        </authorList>
    </citation>
    <scope>NUCLEOTIDE SEQUENCE [LARGE SCALE GENOMIC DNA]</scope>
    <source>
        <strain evidence="3">CECT 7297</strain>
    </source>
</reference>
<dbReference type="Gene3D" id="2.40.10.220">
    <property type="entry name" value="predicted glycosyltransferase like domains"/>
    <property type="match status" value="1"/>
</dbReference>
<dbReference type="InterPro" id="IPR009875">
    <property type="entry name" value="PilZ_domain"/>
</dbReference>
<dbReference type="Pfam" id="PF07238">
    <property type="entry name" value="PilZ"/>
    <property type="match status" value="1"/>
</dbReference>